<dbReference type="InterPro" id="IPR012334">
    <property type="entry name" value="Pectin_lyas_fold"/>
</dbReference>
<keyword evidence="11" id="KW-1185">Reference proteome</keyword>
<feature type="domain" description="Right handed beta helix" evidence="7">
    <location>
        <begin position="455"/>
        <end position="525"/>
    </location>
</feature>
<dbReference type="SUPFAM" id="SSF51126">
    <property type="entry name" value="Pectin lyase-like"/>
    <property type="match status" value="1"/>
</dbReference>
<feature type="domain" description="GLAA-B beta-barrel" evidence="9">
    <location>
        <begin position="381"/>
        <end position="446"/>
    </location>
</feature>
<gene>
    <name evidence="10" type="ORF">CGL56_10550</name>
</gene>
<accession>A0A2G0CFZ8</accession>
<feature type="domain" description="GLAA-B beta-barrel" evidence="8">
    <location>
        <begin position="145"/>
        <end position="271"/>
    </location>
</feature>
<dbReference type="OrthoDB" id="9807299at2"/>
<evidence type="ECO:0000313" key="10">
    <source>
        <dbReference type="EMBL" id="PHK98892.1"/>
    </source>
</evidence>
<evidence type="ECO:0000256" key="3">
    <source>
        <dbReference type="ARBA" id="ARBA00022729"/>
    </source>
</evidence>
<evidence type="ECO:0000256" key="2">
    <source>
        <dbReference type="ARBA" id="ARBA00001271"/>
    </source>
</evidence>
<keyword evidence="6" id="KW-0326">Glycosidase</keyword>
<sequence>MSNQLAGISIVGLLLAGLLLSFTVERTPEPTGVISFDLSIADDATPHVLAEFRRNRSEGISRMEFAKGTYHFYPEKGAEFFSYISNHKDVQVWTAFPIIDLQNLVIDGGGATFIFHGRMIPFLLEESSDITLKNVTVDWAEPFHSEALVVANDQNQNTFDLRIGEEYPYEIRNGELIFLKEYYEHPLGQTILFDPETRGVAYNTEAYTPLTTAKRLNGRGLPDARKYPLDALPGELLVRGTERRLRAEELSPGLIRIHGHNKLLPEPGLILTAKGYPWDNRIAPAIRIFHCQDFLAENVTIHHAGGMGLIAENSTDLTLDNYEVSPSNGRMVSTSADATHFVGCRGTVTIKNSRFFNQLDDATNVHGTYQVVEDILSTHSLGMRVGHHQQQGSQLGYPGERIGAVDLDSSFFSYAEMTIESVEKVNSRYSILTFREPLPTALARGHLLENLDAYPELVVKNCTISGNRARGLLLSTPRKIVIDSNYFHTEMEAILVPVESGKWYEAGSVTDLTVTNNTFDNCNYGGRNRGVIRFIPDDENENIAFLNVNVSDNEFRHFDNLFLEVNNVNGFRFAGNTIIDSGSFPALYPGEPAIRVRASRNLEFRNNDYRGRARVILDADNNDTELTFE</sequence>
<dbReference type="InterPro" id="IPR056441">
    <property type="entry name" value="Beta-barrel_GLAA-B_II"/>
</dbReference>
<dbReference type="EMBL" id="PDLO01000003">
    <property type="protein sequence ID" value="PHK98892.1"/>
    <property type="molecule type" value="Genomic_DNA"/>
</dbReference>
<name>A0A2G0CFZ8_9BACT</name>
<evidence type="ECO:0000256" key="6">
    <source>
        <dbReference type="ARBA" id="ARBA00023295"/>
    </source>
</evidence>
<evidence type="ECO:0000313" key="11">
    <source>
        <dbReference type="Proteomes" id="UP000226437"/>
    </source>
</evidence>
<dbReference type="InterPro" id="IPR011050">
    <property type="entry name" value="Pectin_lyase_fold/virulence"/>
</dbReference>
<evidence type="ECO:0000256" key="4">
    <source>
        <dbReference type="ARBA" id="ARBA00022737"/>
    </source>
</evidence>
<keyword evidence="4" id="KW-0677">Repeat</keyword>
<protein>
    <submittedName>
        <fullName evidence="10">Alpha-galactosidase</fullName>
    </submittedName>
</protein>
<dbReference type="RefSeq" id="WP_099106502.1">
    <property type="nucleotide sequence ID" value="NZ_JAATJF010000001.1"/>
</dbReference>
<comment type="catalytic activity">
    <reaction evidence="2">
        <text>Hydrolysis of terminal, non-reducing branched (1-&gt;3)-alpha-D-galactosidic residues, producing free D-galactose.</text>
        <dbReference type="EC" id="3.2.1.n1"/>
    </reaction>
</comment>
<organism evidence="10 11">
    <name type="scientific">Neolewinella marina</name>
    <dbReference type="NCBI Taxonomy" id="438751"/>
    <lineage>
        <taxon>Bacteria</taxon>
        <taxon>Pseudomonadati</taxon>
        <taxon>Bacteroidota</taxon>
        <taxon>Saprospiria</taxon>
        <taxon>Saprospirales</taxon>
        <taxon>Lewinellaceae</taxon>
        <taxon>Neolewinella</taxon>
    </lineage>
</organism>
<evidence type="ECO:0000259" key="8">
    <source>
        <dbReference type="Pfam" id="PF23763"/>
    </source>
</evidence>
<keyword evidence="5" id="KW-0378">Hydrolase</keyword>
<comment type="caution">
    <text evidence="10">The sequence shown here is derived from an EMBL/GenBank/DDBJ whole genome shotgun (WGS) entry which is preliminary data.</text>
</comment>
<evidence type="ECO:0000259" key="7">
    <source>
        <dbReference type="Pfam" id="PF13229"/>
    </source>
</evidence>
<evidence type="ECO:0000259" key="9">
    <source>
        <dbReference type="Pfam" id="PF23764"/>
    </source>
</evidence>
<dbReference type="Proteomes" id="UP000226437">
    <property type="component" value="Unassembled WGS sequence"/>
</dbReference>
<evidence type="ECO:0000256" key="1">
    <source>
        <dbReference type="ARBA" id="ARBA00001255"/>
    </source>
</evidence>
<dbReference type="GO" id="GO:0004557">
    <property type="term" value="F:alpha-galactosidase activity"/>
    <property type="evidence" value="ECO:0007669"/>
    <property type="project" value="UniProtKB-EC"/>
</dbReference>
<dbReference type="Pfam" id="PF13229">
    <property type="entry name" value="Beta_helix"/>
    <property type="match status" value="1"/>
</dbReference>
<dbReference type="Pfam" id="PF23763">
    <property type="entry name" value="Beta-barrel_GLAA-B_I"/>
    <property type="match status" value="1"/>
</dbReference>
<comment type="catalytic activity">
    <reaction evidence="1">
        <text>Hydrolysis of terminal, non-reducing alpha-D-galactose residues in alpha-D-galactosides, including galactose oligosaccharides, galactomannans and galactolipids.</text>
        <dbReference type="EC" id="3.2.1.22"/>
    </reaction>
</comment>
<proteinExistence type="predicted"/>
<dbReference type="AlphaFoldDB" id="A0A2G0CFZ8"/>
<keyword evidence="3" id="KW-0732">Signal</keyword>
<dbReference type="Pfam" id="PF23764">
    <property type="entry name" value="Beta-barrel_GLAA-B_II"/>
    <property type="match status" value="1"/>
</dbReference>
<dbReference type="InterPro" id="IPR039448">
    <property type="entry name" value="Beta_helix"/>
</dbReference>
<dbReference type="Gene3D" id="2.160.20.10">
    <property type="entry name" value="Single-stranded right-handed beta-helix, Pectin lyase-like"/>
    <property type="match status" value="2"/>
</dbReference>
<reference evidence="10 11" key="1">
    <citation type="submission" date="2017-10" db="EMBL/GenBank/DDBJ databases">
        <title>The draft genome sequence of Lewinella marina KCTC 32374.</title>
        <authorList>
            <person name="Wang K."/>
        </authorList>
    </citation>
    <scope>NUCLEOTIDE SEQUENCE [LARGE SCALE GENOMIC DNA]</scope>
    <source>
        <strain evidence="10 11">MKG-38</strain>
    </source>
</reference>
<evidence type="ECO:0000256" key="5">
    <source>
        <dbReference type="ARBA" id="ARBA00022801"/>
    </source>
</evidence>
<dbReference type="InterPro" id="IPR057275">
    <property type="entry name" value="Beta-barrel_GLAA-B_I"/>
</dbReference>